<evidence type="ECO:0000313" key="2">
    <source>
        <dbReference type="EMBL" id="APU01247.1"/>
    </source>
</evidence>
<evidence type="ECO:0000313" key="3">
    <source>
        <dbReference type="Proteomes" id="UP000225772"/>
    </source>
</evidence>
<dbReference type="Gene3D" id="1.10.10.10">
    <property type="entry name" value="Winged helix-like DNA-binding domain superfamily/Winged helix DNA-binding domain"/>
    <property type="match status" value="1"/>
</dbReference>
<protein>
    <submittedName>
        <fullName evidence="2">Replication initiation protein</fullName>
    </submittedName>
</protein>
<dbReference type="NCBIfam" id="TIGR02220">
    <property type="entry name" value="phg_TIGR02220"/>
    <property type="match status" value="1"/>
</dbReference>
<proteinExistence type="predicted"/>
<dbReference type="InterPro" id="IPR011741">
    <property type="entry name" value="Phg_2220_C"/>
</dbReference>
<feature type="domain" description="Phage conserved hypothetical protein C-terminal" evidence="1">
    <location>
        <begin position="147"/>
        <end position="219"/>
    </location>
</feature>
<dbReference type="InterPro" id="IPR036388">
    <property type="entry name" value="WH-like_DNA-bd_sf"/>
</dbReference>
<sequence>MSAKYTFWAWGVKVKNAPLKLALLQLADNANDDGVSWYSVPKMANRCDMSERALQGHIKELVAAGLLSIKERPGTSRIYQLQYQEAQLIAPQILHHTPAEVAPPPPQILHHTPAEVADDPNNEPNNIDPVIEKHSLPSKLDDRVKQVIDLLNSMTGSKYKPSTKSHAGNISGRLNDGHSVDDLMAVVRFKVQEWLHDPKMAQYLRPETLFQAGKFNGYLTSAKATQGPLAGLSAISRKNAQNLAGWLNEE</sequence>
<dbReference type="Pfam" id="PF13730">
    <property type="entry name" value="HTH_36"/>
    <property type="match status" value="1"/>
</dbReference>
<dbReference type="Proteomes" id="UP000225772">
    <property type="component" value="Segment"/>
</dbReference>
<evidence type="ECO:0000259" key="1">
    <source>
        <dbReference type="Pfam" id="PF09524"/>
    </source>
</evidence>
<name>A0A219YBB6_9CAUD</name>
<dbReference type="Pfam" id="PF09524">
    <property type="entry name" value="Phg_2220_C"/>
    <property type="match status" value="1"/>
</dbReference>
<organism evidence="2 3">
    <name type="scientific">Aeromonas phage 51</name>
    <dbReference type="NCBI Taxonomy" id="1932901"/>
    <lineage>
        <taxon>Viruses</taxon>
        <taxon>Duplodnaviria</taxon>
        <taxon>Heunggongvirae</taxon>
        <taxon>Uroviricota</taxon>
        <taxon>Caudoviricetes</taxon>
        <taxon>Popoffvirus</taxon>
        <taxon>Popoffvirus pv56</taxon>
    </lineage>
</organism>
<reference evidence="2 3" key="1">
    <citation type="journal article" date="2017" name="Sci. Rep.">
        <title>Characterization and diversity of phages infecting Aeromonas salmonicida subsp. salmonicida.</title>
        <authorList>
            <person name="Vincent A.T."/>
            <person name="Paquet V.E."/>
            <person name="Bernatchez A."/>
            <person name="Tremblay D.M."/>
            <person name="Moineau S."/>
            <person name="Charette S.J."/>
        </authorList>
    </citation>
    <scope>NUCLEOTIDE SEQUENCE [LARGE SCALE GENOMIC DNA]</scope>
</reference>
<accession>A0A219YBB6</accession>
<dbReference type="EMBL" id="KY290953">
    <property type="protein sequence ID" value="APU01247.1"/>
    <property type="molecule type" value="Genomic_DNA"/>
</dbReference>